<proteinExistence type="inferred from homology"/>
<comment type="caution">
    <text evidence="4">The sequence shown here is derived from an EMBL/GenBank/DDBJ whole genome shotgun (WGS) entry which is preliminary data.</text>
</comment>
<feature type="domain" description="SAF" evidence="3">
    <location>
        <begin position="16"/>
        <end position="87"/>
    </location>
</feature>
<dbReference type="GO" id="GO:0016787">
    <property type="term" value="F:hydrolase activity"/>
    <property type="evidence" value="ECO:0007669"/>
    <property type="project" value="UniProtKB-KW"/>
</dbReference>
<evidence type="ECO:0000256" key="2">
    <source>
        <dbReference type="ARBA" id="ARBA00023239"/>
    </source>
</evidence>
<keyword evidence="5" id="KW-1185">Reference proteome</keyword>
<evidence type="ECO:0000259" key="3">
    <source>
        <dbReference type="SMART" id="SM00858"/>
    </source>
</evidence>
<accession>A0A255GNI4</accession>
<dbReference type="PANTHER" id="PTHR30536">
    <property type="entry name" value="ALTRONATE/GALACTARATE DEHYDRATASE"/>
    <property type="match status" value="1"/>
</dbReference>
<dbReference type="GO" id="GO:0016829">
    <property type="term" value="F:lyase activity"/>
    <property type="evidence" value="ECO:0007669"/>
    <property type="project" value="UniProtKB-KW"/>
</dbReference>
<name>A0A255GNI4_9ACTN</name>
<sequence>MPESLEKLAVVPEPGDNCAVAVADIPAGTQVVIGGEIVRLPHLVMEGHRFVIAPIPAGGPLTSWLTPFATAVRDLSPGDYVCTDQSLALLKDRGVEGLPGVASAANVPLDPYQLDESALVIGEQVPPVEQPATFLGYDRGDGRVGTRNHIVICGVTSRGASFATALAKRFAGREAEGFDGVVALAHTEAGEDTRPNNAEFVLSVLAGSVGHPNVAAILLVDTEGAALTSAEVLEHLRDGGYPAPTGIVETFTRTGSFAADLDQAAAIVESWLEKVPAERTPQPAAALSLALQCGGSDAFSGLSANPLLGNVSAELIRHGGTAVIAETDELIGAEPYVLKNVRSAEVARAFVDRVNTFKERVSWHGHTAEGNPSGGNVYRGLYNIVLKSVGAARKLARQVRLDEVVDYGRPIRHGGYVFMDSPGNDLESVAGQVGCGCTMIHFTTGNGSITNFPFVPTMKYVTTTGRFELMNNEMDVNGGRYLDGEPMAELTAEVFAQTLAIASGTPSAGERTGQSQVSIWRNWRQTGPVAGVSISVDGRIARRTEDLPAELADRSLPGEPLPVTPAAEAALPPAPAVELRLHRIDGRWATERIGLVLPTSLCSGQVGLGLSEQAERWAGPVIDRACALPHTEGCGVSGGAVVDTYERIMLGHLLHPNVLLALLVEHGCEKTHNDWFRNAVLARGLDPTRFGWASIQLDGGIGQVTGKAEDWFTQAAAAVDSPDREPAELGALSLGLDARGAMRPATVQALAILGGWIVAAGGTVVLSATSTLLADPEFRRTAFGSEDPVEPTLAHGQQSAAAGWQVMRNPTHDWTETASGLAATGVQQVLVHVTGGTLTGERLVPVLQVTADPATEESCFGDLDGVLTGDAAAQAAGALTLIADAASGRGRAAVLRTGNLGFQVTRGLLGTSM</sequence>
<protein>
    <submittedName>
        <fullName evidence="4">Altronate hydrolase</fullName>
    </submittedName>
</protein>
<dbReference type="Gene3D" id="2.30.130.110">
    <property type="match status" value="1"/>
</dbReference>
<dbReference type="Proteomes" id="UP000215896">
    <property type="component" value="Unassembled WGS sequence"/>
</dbReference>
<evidence type="ECO:0000313" key="4">
    <source>
        <dbReference type="EMBL" id="OYO17377.1"/>
    </source>
</evidence>
<dbReference type="SMART" id="SM00858">
    <property type="entry name" value="SAF"/>
    <property type="match status" value="1"/>
</dbReference>
<dbReference type="InterPro" id="IPR052172">
    <property type="entry name" value="UxaA_altronate/galactarate_dh"/>
</dbReference>
<keyword evidence="4" id="KW-0378">Hydrolase</keyword>
<organism evidence="4 5">
    <name type="scientific">Enemella evansiae</name>
    <dbReference type="NCBI Taxonomy" id="2016499"/>
    <lineage>
        <taxon>Bacteria</taxon>
        <taxon>Bacillati</taxon>
        <taxon>Actinomycetota</taxon>
        <taxon>Actinomycetes</taxon>
        <taxon>Propionibacteriales</taxon>
        <taxon>Propionibacteriaceae</taxon>
        <taxon>Enemella</taxon>
    </lineage>
</organism>
<comment type="similarity">
    <text evidence="1">Belongs to the UxaA family.</text>
</comment>
<keyword evidence="2" id="KW-0456">Lyase</keyword>
<gene>
    <name evidence="4" type="ORF">CGZ94_00220</name>
</gene>
<evidence type="ECO:0000313" key="5">
    <source>
        <dbReference type="Proteomes" id="UP000215896"/>
    </source>
</evidence>
<dbReference type="PANTHER" id="PTHR30536:SF5">
    <property type="entry name" value="ALTRONATE DEHYDRATASE"/>
    <property type="match status" value="1"/>
</dbReference>
<reference evidence="4 5" key="1">
    <citation type="submission" date="2017-07" db="EMBL/GenBank/DDBJ databases">
        <title>Draft whole genome sequences of clinical Proprionibacteriaceae strains.</title>
        <authorList>
            <person name="Bernier A.-M."/>
            <person name="Bernard K."/>
            <person name="Domingo M.-C."/>
        </authorList>
    </citation>
    <scope>NUCLEOTIDE SEQUENCE [LARGE SCALE GENOMIC DNA]</scope>
    <source>
        <strain evidence="4 5">NML 030167</strain>
    </source>
</reference>
<dbReference type="AlphaFoldDB" id="A0A255GNI4"/>
<dbReference type="EMBL" id="NMVO01000001">
    <property type="protein sequence ID" value="OYO17377.1"/>
    <property type="molecule type" value="Genomic_DNA"/>
</dbReference>
<dbReference type="Pfam" id="PF20629">
    <property type="entry name" value="GD_AH_C"/>
    <property type="match status" value="2"/>
</dbReference>
<dbReference type="OrthoDB" id="9804574at2"/>
<dbReference type="GO" id="GO:0019698">
    <property type="term" value="P:D-galacturonate catabolic process"/>
    <property type="evidence" value="ECO:0007669"/>
    <property type="project" value="TreeGrafter"/>
</dbReference>
<dbReference type="Pfam" id="PF04295">
    <property type="entry name" value="GD_AH_second"/>
    <property type="match status" value="2"/>
</dbReference>
<evidence type="ECO:0000256" key="1">
    <source>
        <dbReference type="ARBA" id="ARBA00010986"/>
    </source>
</evidence>
<dbReference type="RefSeq" id="WP_094404255.1">
    <property type="nucleotide sequence ID" value="NZ_NMVO01000001.1"/>
</dbReference>
<dbReference type="InterPro" id="IPR013974">
    <property type="entry name" value="SAF"/>
</dbReference>
<dbReference type="InterPro" id="IPR048332">
    <property type="entry name" value="GD_AH_C"/>
</dbReference>
<dbReference type="InterPro" id="IPR007392">
    <property type="entry name" value="GD_AH_second"/>
</dbReference>